<dbReference type="PANTHER" id="PTHR42085:SF1">
    <property type="entry name" value="F-BOX DOMAIN-CONTAINING PROTEIN"/>
    <property type="match status" value="1"/>
</dbReference>
<organism evidence="1 2">
    <name type="scientific">Knufia fluminis</name>
    <dbReference type="NCBI Taxonomy" id="191047"/>
    <lineage>
        <taxon>Eukaryota</taxon>
        <taxon>Fungi</taxon>
        <taxon>Dikarya</taxon>
        <taxon>Ascomycota</taxon>
        <taxon>Pezizomycotina</taxon>
        <taxon>Eurotiomycetes</taxon>
        <taxon>Chaetothyriomycetidae</taxon>
        <taxon>Chaetothyriales</taxon>
        <taxon>Trichomeriaceae</taxon>
        <taxon>Knufia</taxon>
    </lineage>
</organism>
<dbReference type="EMBL" id="JAKLMC020000006">
    <property type="protein sequence ID" value="KAK5955470.1"/>
    <property type="molecule type" value="Genomic_DNA"/>
</dbReference>
<proteinExistence type="predicted"/>
<reference evidence="1 2" key="1">
    <citation type="submission" date="2022-12" db="EMBL/GenBank/DDBJ databases">
        <title>Genomic features and morphological characterization of a novel Knufia sp. strain isolated from spacecraft assembly facility.</title>
        <authorList>
            <person name="Teixeira M."/>
            <person name="Chander A.M."/>
            <person name="Stajich J.E."/>
            <person name="Venkateswaran K."/>
        </authorList>
    </citation>
    <scope>NUCLEOTIDE SEQUENCE [LARGE SCALE GENOMIC DNA]</scope>
    <source>
        <strain evidence="1 2">FJI-L2-BK-P2</strain>
    </source>
</reference>
<accession>A0AAN8ETH6</accession>
<dbReference type="InterPro" id="IPR038883">
    <property type="entry name" value="AN11006-like"/>
</dbReference>
<protein>
    <submittedName>
        <fullName evidence="1">Uncharacterized protein</fullName>
    </submittedName>
</protein>
<comment type="caution">
    <text evidence="1">The sequence shown here is derived from an EMBL/GenBank/DDBJ whole genome shotgun (WGS) entry which is preliminary data.</text>
</comment>
<sequence>MARRPVITTGLPQSSLRELCQSLNSPTVLPNIKSAQTQPSTIVGPVRSISMSAPAATIAHRPQSTVPSTEATSPLRLLKIPPEVRNNIYKYIFTPTSSADIHTTTHDISLSLTWVYEGSPVNEILKRKPGLYYSRPSNYKFLSTSKQIYHEALPILARHSSLRLSGTPFHHLQFLINTGKFPLLSELCHAICLYTTHLILDQPVIRPDPALADALVSGILFPRLNQLTVYTAGPATMSYATPEWALSSSEATSLATTKQWPQRLTEIAPALQFHPVWLHRYFHTPPHDGLSHIQTVLEDLRARLGSAHTSSSKSPNLVIHVVQRLPLWDTITSTTPVTHTVFEAVQVAVDFDTHQIQDVSFYKLHKDRSKAHLWPKQYRSFWASPWGRGRGLAS</sequence>
<evidence type="ECO:0000313" key="2">
    <source>
        <dbReference type="Proteomes" id="UP001316803"/>
    </source>
</evidence>
<dbReference type="Proteomes" id="UP001316803">
    <property type="component" value="Unassembled WGS sequence"/>
</dbReference>
<name>A0AAN8ETH6_9EURO</name>
<keyword evidence="2" id="KW-1185">Reference proteome</keyword>
<dbReference type="AlphaFoldDB" id="A0AAN8ETH6"/>
<dbReference type="PANTHER" id="PTHR42085">
    <property type="entry name" value="F-BOX DOMAIN-CONTAINING PROTEIN"/>
    <property type="match status" value="1"/>
</dbReference>
<gene>
    <name evidence="1" type="ORF">OHC33_003108</name>
</gene>
<evidence type="ECO:0000313" key="1">
    <source>
        <dbReference type="EMBL" id="KAK5955470.1"/>
    </source>
</evidence>